<organism evidence="8 9">
    <name type="scientific">Candidatus Enterocloster excrementigallinarum</name>
    <dbReference type="NCBI Taxonomy" id="2838558"/>
    <lineage>
        <taxon>Bacteria</taxon>
        <taxon>Bacillati</taxon>
        <taxon>Bacillota</taxon>
        <taxon>Clostridia</taxon>
        <taxon>Lachnospirales</taxon>
        <taxon>Lachnospiraceae</taxon>
        <taxon>Enterocloster</taxon>
    </lineage>
</organism>
<feature type="domain" description="Alanine racemase C-terminal" evidence="7">
    <location>
        <begin position="251"/>
        <end position="379"/>
    </location>
</feature>
<evidence type="ECO:0000259" key="7">
    <source>
        <dbReference type="SMART" id="SM01005"/>
    </source>
</evidence>
<dbReference type="InterPro" id="IPR000821">
    <property type="entry name" value="Ala_racemase"/>
</dbReference>
<feature type="active site" description="Proton acceptor; specific for D-alanine" evidence="4">
    <location>
        <position position="43"/>
    </location>
</feature>
<comment type="function">
    <text evidence="4">Catalyzes the interconversion of L-alanine and D-alanine. May also act on other amino acids.</text>
</comment>
<dbReference type="PROSITE" id="PS00395">
    <property type="entry name" value="ALANINE_RACEMASE"/>
    <property type="match status" value="1"/>
</dbReference>
<feature type="modified residue" description="N6-(pyridoxal phosphate)lysine" evidence="4 5">
    <location>
        <position position="43"/>
    </location>
</feature>
<name>A0A9D2TDK2_9FIRM</name>
<evidence type="ECO:0000256" key="2">
    <source>
        <dbReference type="ARBA" id="ARBA00022898"/>
    </source>
</evidence>
<evidence type="ECO:0000256" key="5">
    <source>
        <dbReference type="PIRSR" id="PIRSR600821-50"/>
    </source>
</evidence>
<dbReference type="GO" id="GO:0005829">
    <property type="term" value="C:cytosol"/>
    <property type="evidence" value="ECO:0007669"/>
    <property type="project" value="TreeGrafter"/>
</dbReference>
<evidence type="ECO:0000256" key="1">
    <source>
        <dbReference type="ARBA" id="ARBA00001933"/>
    </source>
</evidence>
<evidence type="ECO:0000256" key="4">
    <source>
        <dbReference type="HAMAP-Rule" id="MF_01201"/>
    </source>
</evidence>
<dbReference type="SMART" id="SM01005">
    <property type="entry name" value="Ala_racemase_C"/>
    <property type="match status" value="1"/>
</dbReference>
<reference evidence="8" key="2">
    <citation type="submission" date="2021-04" db="EMBL/GenBank/DDBJ databases">
        <authorList>
            <person name="Gilroy R."/>
        </authorList>
    </citation>
    <scope>NUCLEOTIDE SEQUENCE</scope>
    <source>
        <strain evidence="8">CHK198-12963</strain>
    </source>
</reference>
<feature type="binding site" evidence="4 6">
    <location>
        <position position="320"/>
    </location>
    <ligand>
        <name>substrate</name>
    </ligand>
</feature>
<dbReference type="EMBL" id="DWWB01000022">
    <property type="protein sequence ID" value="HJC66009.1"/>
    <property type="molecule type" value="Genomic_DNA"/>
</dbReference>
<accession>A0A9D2TDK2</accession>
<dbReference type="GO" id="GO:0008784">
    <property type="term" value="F:alanine racemase activity"/>
    <property type="evidence" value="ECO:0007669"/>
    <property type="project" value="UniProtKB-UniRule"/>
</dbReference>
<comment type="catalytic activity">
    <reaction evidence="4">
        <text>L-alanine = D-alanine</text>
        <dbReference type="Rhea" id="RHEA:20249"/>
        <dbReference type="ChEBI" id="CHEBI:57416"/>
        <dbReference type="ChEBI" id="CHEBI:57972"/>
        <dbReference type="EC" id="5.1.1.1"/>
    </reaction>
</comment>
<dbReference type="EC" id="5.1.1.1" evidence="4"/>
<protein>
    <recommendedName>
        <fullName evidence="4">Alanine racemase</fullName>
        <ecNumber evidence="4">5.1.1.1</ecNumber>
    </recommendedName>
</protein>
<dbReference type="NCBIfam" id="TIGR00492">
    <property type="entry name" value="alr"/>
    <property type="match status" value="1"/>
</dbReference>
<keyword evidence="2 4" id="KW-0663">Pyridoxal phosphate</keyword>
<gene>
    <name evidence="8" type="primary">alr</name>
    <name evidence="8" type="ORF">H9931_04720</name>
</gene>
<dbReference type="Proteomes" id="UP000823863">
    <property type="component" value="Unassembled WGS sequence"/>
</dbReference>
<dbReference type="SUPFAM" id="SSF50621">
    <property type="entry name" value="Alanine racemase C-terminal domain-like"/>
    <property type="match status" value="1"/>
</dbReference>
<evidence type="ECO:0000256" key="3">
    <source>
        <dbReference type="ARBA" id="ARBA00023235"/>
    </source>
</evidence>
<dbReference type="AlphaFoldDB" id="A0A9D2TDK2"/>
<dbReference type="PANTHER" id="PTHR30511:SF0">
    <property type="entry name" value="ALANINE RACEMASE, CATABOLIC-RELATED"/>
    <property type="match status" value="1"/>
</dbReference>
<proteinExistence type="inferred from homology"/>
<dbReference type="PANTHER" id="PTHR30511">
    <property type="entry name" value="ALANINE RACEMASE"/>
    <property type="match status" value="1"/>
</dbReference>
<dbReference type="GO" id="GO:0030170">
    <property type="term" value="F:pyridoxal phosphate binding"/>
    <property type="evidence" value="ECO:0007669"/>
    <property type="project" value="UniProtKB-UniRule"/>
</dbReference>
<dbReference type="Pfam" id="PF01168">
    <property type="entry name" value="Ala_racemase_N"/>
    <property type="match status" value="1"/>
</dbReference>
<comment type="similarity">
    <text evidence="4">Belongs to the alanine racemase family.</text>
</comment>
<dbReference type="PRINTS" id="PR00992">
    <property type="entry name" value="ALARACEMASE"/>
</dbReference>
<keyword evidence="3 4" id="KW-0413">Isomerase</keyword>
<comment type="pathway">
    <text evidence="4">Amino-acid biosynthesis; D-alanine biosynthesis; D-alanine from L-alanine: step 1/1.</text>
</comment>
<dbReference type="InterPro" id="IPR009006">
    <property type="entry name" value="Ala_racemase/Decarboxylase_C"/>
</dbReference>
<reference evidence="8" key="1">
    <citation type="journal article" date="2021" name="PeerJ">
        <title>Extensive microbial diversity within the chicken gut microbiome revealed by metagenomics and culture.</title>
        <authorList>
            <person name="Gilroy R."/>
            <person name="Ravi A."/>
            <person name="Getino M."/>
            <person name="Pursley I."/>
            <person name="Horton D.L."/>
            <person name="Alikhan N.F."/>
            <person name="Baker D."/>
            <person name="Gharbi K."/>
            <person name="Hall N."/>
            <person name="Watson M."/>
            <person name="Adriaenssens E.M."/>
            <person name="Foster-Nyarko E."/>
            <person name="Jarju S."/>
            <person name="Secka A."/>
            <person name="Antonio M."/>
            <person name="Oren A."/>
            <person name="Chaudhuri R.R."/>
            <person name="La Ragione R."/>
            <person name="Hildebrand F."/>
            <person name="Pallen M.J."/>
        </authorList>
    </citation>
    <scope>NUCLEOTIDE SEQUENCE</scope>
    <source>
        <strain evidence="8">CHK198-12963</strain>
    </source>
</reference>
<dbReference type="InterPro" id="IPR011079">
    <property type="entry name" value="Ala_racemase_C"/>
</dbReference>
<sequence>MDETRLKNCRRVEADINLDAIASNLKAMKALLPEKTEMMAVVKADGYGHGAVPVAKAAAPYVSGFGVATLQEGINLRHHGVEGMILILGVTFPEDFEELLQWRLRPAVFELGQAQELSRLAESSHQKLRIHLAVDTGMSRIGMKPGEESVRLVKQISCLPGIQIEGIFTHFARADERDKESAQKQLQDFENFMGRLKDHGLEIPYCHCSNSAAMVEGFPSNRLKMCRAGISMYGIYPSDEVRKDLVELTPAMSVKTRVSCLKTIEAGTPVSYGGTFVAAQTMRIATIPVGYGDGYPRSLSGKGHVLIRGMRAPVLGRICMDQFMVDVSHIPDVLLQDEVVLMGTQGKDRITIEEIEEAGGAFRYEIICNMGKRIPRVYWSQGRIVGVKDYSDDRYVDFL</sequence>
<dbReference type="Gene3D" id="3.20.20.10">
    <property type="entry name" value="Alanine racemase"/>
    <property type="match status" value="1"/>
</dbReference>
<evidence type="ECO:0000313" key="9">
    <source>
        <dbReference type="Proteomes" id="UP000823863"/>
    </source>
</evidence>
<comment type="caution">
    <text evidence="8">The sequence shown here is derived from an EMBL/GenBank/DDBJ whole genome shotgun (WGS) entry which is preliminary data.</text>
</comment>
<dbReference type="FunFam" id="3.20.20.10:FF:000002">
    <property type="entry name" value="Alanine racemase"/>
    <property type="match status" value="1"/>
</dbReference>
<evidence type="ECO:0000313" key="8">
    <source>
        <dbReference type="EMBL" id="HJC66009.1"/>
    </source>
</evidence>
<dbReference type="Gene3D" id="2.40.37.10">
    <property type="entry name" value="Lyase, Ornithine Decarboxylase, Chain A, domain 1"/>
    <property type="match status" value="1"/>
</dbReference>
<comment type="cofactor">
    <cofactor evidence="1 4 5">
        <name>pyridoxal 5'-phosphate</name>
        <dbReference type="ChEBI" id="CHEBI:597326"/>
    </cofactor>
</comment>
<dbReference type="SUPFAM" id="SSF51419">
    <property type="entry name" value="PLP-binding barrel"/>
    <property type="match status" value="1"/>
</dbReference>
<feature type="active site" description="Proton acceptor; specific for L-alanine" evidence="4">
    <location>
        <position position="272"/>
    </location>
</feature>
<evidence type="ECO:0000256" key="6">
    <source>
        <dbReference type="PIRSR" id="PIRSR600821-52"/>
    </source>
</evidence>
<dbReference type="InterPro" id="IPR001608">
    <property type="entry name" value="Ala_racemase_N"/>
</dbReference>
<dbReference type="GO" id="GO:0009252">
    <property type="term" value="P:peptidoglycan biosynthetic process"/>
    <property type="evidence" value="ECO:0007669"/>
    <property type="project" value="TreeGrafter"/>
</dbReference>
<dbReference type="Pfam" id="PF00842">
    <property type="entry name" value="Ala_racemase_C"/>
    <property type="match status" value="1"/>
</dbReference>
<dbReference type="InterPro" id="IPR020622">
    <property type="entry name" value="Ala_racemase_pyridoxalP-BS"/>
</dbReference>
<feature type="binding site" evidence="4 6">
    <location>
        <position position="140"/>
    </location>
    <ligand>
        <name>substrate</name>
    </ligand>
</feature>
<dbReference type="CDD" id="cd00430">
    <property type="entry name" value="PLPDE_III_AR"/>
    <property type="match status" value="1"/>
</dbReference>
<dbReference type="GO" id="GO:0030632">
    <property type="term" value="P:D-alanine biosynthetic process"/>
    <property type="evidence" value="ECO:0007669"/>
    <property type="project" value="UniProtKB-UniRule"/>
</dbReference>
<dbReference type="InterPro" id="IPR029066">
    <property type="entry name" value="PLP-binding_barrel"/>
</dbReference>
<dbReference type="HAMAP" id="MF_01201">
    <property type="entry name" value="Ala_racemase"/>
    <property type="match status" value="1"/>
</dbReference>